<evidence type="ECO:0000256" key="1">
    <source>
        <dbReference type="ARBA" id="ARBA00005234"/>
    </source>
</evidence>
<dbReference type="InterPro" id="IPR003653">
    <property type="entry name" value="Peptidase_C48_C"/>
</dbReference>
<keyword evidence="3" id="KW-0378">Hydrolase</keyword>
<dbReference type="GeneID" id="18907463"/>
<dbReference type="AlphaFoldDB" id="K5WG05"/>
<evidence type="ECO:0000313" key="7">
    <source>
        <dbReference type="Proteomes" id="UP000008370"/>
    </source>
</evidence>
<dbReference type="GO" id="GO:0080090">
    <property type="term" value="P:regulation of primary metabolic process"/>
    <property type="evidence" value="ECO:0007669"/>
    <property type="project" value="UniProtKB-ARBA"/>
</dbReference>
<dbReference type="RefSeq" id="XP_007402313.1">
    <property type="nucleotide sequence ID" value="XM_007402251.1"/>
</dbReference>
<dbReference type="KEGG" id="pco:PHACADRAFT_107431"/>
<dbReference type="GO" id="GO:0006508">
    <property type="term" value="P:proteolysis"/>
    <property type="evidence" value="ECO:0007669"/>
    <property type="project" value="UniProtKB-KW"/>
</dbReference>
<dbReference type="HOGENOM" id="CLU_024324_2_2_1"/>
<comment type="similarity">
    <text evidence="1">Belongs to the peptidase C48 family.</text>
</comment>
<dbReference type="InParanoid" id="K5WG05"/>
<dbReference type="Pfam" id="PF02902">
    <property type="entry name" value="Peptidase_C48"/>
    <property type="match status" value="1"/>
</dbReference>
<dbReference type="SUPFAM" id="SSF54001">
    <property type="entry name" value="Cysteine proteinases"/>
    <property type="match status" value="1"/>
</dbReference>
<feature type="non-terminal residue" evidence="6">
    <location>
        <position position="245"/>
    </location>
</feature>
<dbReference type="PROSITE" id="PS50600">
    <property type="entry name" value="ULP_PROTEASE"/>
    <property type="match status" value="1"/>
</dbReference>
<dbReference type="OrthoDB" id="1939479at2759"/>
<dbReference type="Proteomes" id="UP000008370">
    <property type="component" value="Unassembled WGS sequence"/>
</dbReference>
<evidence type="ECO:0000313" key="6">
    <source>
        <dbReference type="EMBL" id="EKM49137.1"/>
    </source>
</evidence>
<dbReference type="PANTHER" id="PTHR12606:SF141">
    <property type="entry name" value="GH15225P-RELATED"/>
    <property type="match status" value="1"/>
</dbReference>
<feature type="domain" description="Ubiquitin-like protease family profile" evidence="5">
    <location>
        <begin position="26"/>
        <end position="197"/>
    </location>
</feature>
<dbReference type="FunFam" id="3.40.395.10:FF:000001">
    <property type="entry name" value="Sentrin-specific protease 1"/>
    <property type="match status" value="1"/>
</dbReference>
<dbReference type="GO" id="GO:0005634">
    <property type="term" value="C:nucleus"/>
    <property type="evidence" value="ECO:0007669"/>
    <property type="project" value="TreeGrafter"/>
</dbReference>
<keyword evidence="4" id="KW-0788">Thiol protease</keyword>
<dbReference type="GO" id="GO:0016929">
    <property type="term" value="F:deSUMOylase activity"/>
    <property type="evidence" value="ECO:0007669"/>
    <property type="project" value="TreeGrafter"/>
</dbReference>
<evidence type="ECO:0000256" key="4">
    <source>
        <dbReference type="ARBA" id="ARBA00022807"/>
    </source>
</evidence>
<dbReference type="GO" id="GO:0016926">
    <property type="term" value="P:protein desumoylation"/>
    <property type="evidence" value="ECO:0007669"/>
    <property type="project" value="TreeGrafter"/>
</dbReference>
<proteinExistence type="inferred from homology"/>
<dbReference type="Gene3D" id="3.40.395.10">
    <property type="entry name" value="Adenoviral Proteinase, Chain A"/>
    <property type="match status" value="1"/>
</dbReference>
<evidence type="ECO:0000256" key="2">
    <source>
        <dbReference type="ARBA" id="ARBA00022670"/>
    </source>
</evidence>
<protein>
    <recommendedName>
        <fullName evidence="5">Ubiquitin-like protease family profile domain-containing protein</fullName>
    </recommendedName>
</protein>
<evidence type="ECO:0000256" key="3">
    <source>
        <dbReference type="ARBA" id="ARBA00022801"/>
    </source>
</evidence>
<gene>
    <name evidence="6" type="ORF">PHACADRAFT_107431</name>
</gene>
<sequence length="245" mass="28629">SLLPEHDAKVGELLQKRGVISRCGHQRVCDKDLRLLRPGQWLNDEIINFYGEMSMRRAEEAKRNKQGNVLDVQYFSSFFWTKLSEQGYHAGGLVSWTQTHNMFSKDIVLIPVHHSNRHWTAAAINFRKKRIESYDSLNHDRTRVFILLRGYLNDEHRHQKGRPFDFTGWVDWTPKDTPQQENTSDCGVFTCQFLQTLSRGEEEFAFTQADMPYLRRRMIWEIGHVRLLTDTENSANTSFPSAPSP</sequence>
<keyword evidence="2" id="KW-0645">Protease</keyword>
<keyword evidence="7" id="KW-1185">Reference proteome</keyword>
<reference evidence="6 7" key="1">
    <citation type="journal article" date="2012" name="BMC Genomics">
        <title>Comparative genomics of the white-rot fungi, Phanerochaete carnosa and P. chrysosporium, to elucidate the genetic basis of the distinct wood types they colonize.</title>
        <authorList>
            <person name="Suzuki H."/>
            <person name="MacDonald J."/>
            <person name="Syed K."/>
            <person name="Salamov A."/>
            <person name="Hori C."/>
            <person name="Aerts A."/>
            <person name="Henrissat B."/>
            <person name="Wiebenga A."/>
            <person name="vanKuyk P.A."/>
            <person name="Barry K."/>
            <person name="Lindquist E."/>
            <person name="LaButti K."/>
            <person name="Lapidus A."/>
            <person name="Lucas S."/>
            <person name="Coutinho P."/>
            <person name="Gong Y."/>
            <person name="Samejima M."/>
            <person name="Mahadevan R."/>
            <person name="Abou-Zaid M."/>
            <person name="de Vries R.P."/>
            <person name="Igarashi K."/>
            <person name="Yadav J.S."/>
            <person name="Grigoriev I.V."/>
            <person name="Master E.R."/>
        </authorList>
    </citation>
    <scope>NUCLEOTIDE SEQUENCE [LARGE SCALE GENOMIC DNA]</scope>
    <source>
        <strain evidence="6 7">HHB-10118-sp</strain>
    </source>
</reference>
<dbReference type="EMBL" id="JH930535">
    <property type="protein sequence ID" value="EKM49137.1"/>
    <property type="molecule type" value="Genomic_DNA"/>
</dbReference>
<accession>K5WG05</accession>
<evidence type="ECO:0000259" key="5">
    <source>
        <dbReference type="PROSITE" id="PS50600"/>
    </source>
</evidence>
<organism evidence="6 7">
    <name type="scientific">Phanerochaete carnosa (strain HHB-10118-sp)</name>
    <name type="common">White-rot fungus</name>
    <name type="synonym">Peniophora carnosa</name>
    <dbReference type="NCBI Taxonomy" id="650164"/>
    <lineage>
        <taxon>Eukaryota</taxon>
        <taxon>Fungi</taxon>
        <taxon>Dikarya</taxon>
        <taxon>Basidiomycota</taxon>
        <taxon>Agaricomycotina</taxon>
        <taxon>Agaricomycetes</taxon>
        <taxon>Polyporales</taxon>
        <taxon>Phanerochaetaceae</taxon>
        <taxon>Phanerochaete</taxon>
    </lineage>
</organism>
<name>K5WG05_PHACS</name>
<dbReference type="PANTHER" id="PTHR12606">
    <property type="entry name" value="SENTRIN/SUMO-SPECIFIC PROTEASE"/>
    <property type="match status" value="1"/>
</dbReference>
<dbReference type="STRING" id="650164.K5WG05"/>
<dbReference type="InterPro" id="IPR038765">
    <property type="entry name" value="Papain-like_cys_pep_sf"/>
</dbReference>
<dbReference type="GO" id="GO:0060255">
    <property type="term" value="P:regulation of macromolecule metabolic process"/>
    <property type="evidence" value="ECO:0007669"/>
    <property type="project" value="UniProtKB-ARBA"/>
</dbReference>